<keyword evidence="3" id="KW-1185">Reference proteome</keyword>
<dbReference type="RefSeq" id="WP_235433924.1">
    <property type="nucleotide sequence ID" value="NZ_HF571038.1"/>
</dbReference>
<evidence type="ECO:0000313" key="2">
    <source>
        <dbReference type="EMBL" id="CCI52032.1"/>
    </source>
</evidence>
<evidence type="ECO:0000313" key="3">
    <source>
        <dbReference type="Proteomes" id="UP000035720"/>
    </source>
</evidence>
<gene>
    <name evidence="2" type="ORF">BN13_140024</name>
</gene>
<feature type="transmembrane region" description="Helical" evidence="1">
    <location>
        <begin position="38"/>
        <end position="57"/>
    </location>
</feature>
<dbReference type="Proteomes" id="UP000035720">
    <property type="component" value="Unassembled WGS sequence"/>
</dbReference>
<sequence length="166" mass="17559">MSRLRHCLASVPHRLRRLRQRLAAADAPAQEGSAIVEFVFLGVLMLVPLIYLTLMVARVQAGSYAATQAAREASRAFVTAASEDSASGRAQAAAAIAFTDQGFTGDQATLAISCAASPCFTPEAKVEMSTTVTVPLPLIPSFARDVIPLDVPVSATQVVTIERFRG</sequence>
<evidence type="ECO:0000256" key="1">
    <source>
        <dbReference type="SAM" id="Phobius"/>
    </source>
</evidence>
<organism evidence="2 3">
    <name type="scientific">Nostocoides jenkinsii Ben 74</name>
    <dbReference type="NCBI Taxonomy" id="1193518"/>
    <lineage>
        <taxon>Bacteria</taxon>
        <taxon>Bacillati</taxon>
        <taxon>Actinomycetota</taxon>
        <taxon>Actinomycetes</taxon>
        <taxon>Micrococcales</taxon>
        <taxon>Intrasporangiaceae</taxon>
        <taxon>Nostocoides</taxon>
    </lineage>
</organism>
<dbReference type="STRING" id="1193518.BN13_140024"/>
<comment type="caution">
    <text evidence="2">The sequence shown here is derived from an EMBL/GenBank/DDBJ whole genome shotgun (WGS) entry which is preliminary data.</text>
</comment>
<evidence type="ECO:0008006" key="4">
    <source>
        <dbReference type="Google" id="ProtNLM"/>
    </source>
</evidence>
<keyword evidence="1" id="KW-1133">Transmembrane helix</keyword>
<dbReference type="AlphaFoldDB" id="A0A077MB33"/>
<protein>
    <recommendedName>
        <fullName evidence="4">TadE family protein</fullName>
    </recommendedName>
</protein>
<keyword evidence="1" id="KW-0472">Membrane</keyword>
<reference evidence="2 3" key="1">
    <citation type="journal article" date="2013" name="ISME J.">
        <title>A metabolic model for members of the genus Tetrasphaera involved in enhanced biological phosphorus removal.</title>
        <authorList>
            <person name="Kristiansen R."/>
            <person name="Nguyen H.T.T."/>
            <person name="Saunders A.M."/>
            <person name="Nielsen J.L."/>
            <person name="Wimmer R."/>
            <person name="Le V.Q."/>
            <person name="McIlroy S.J."/>
            <person name="Petrovski S."/>
            <person name="Seviour R.J."/>
            <person name="Calteau A."/>
            <person name="Nielsen K.L."/>
            <person name="Nielsen P.H."/>
        </authorList>
    </citation>
    <scope>NUCLEOTIDE SEQUENCE [LARGE SCALE GENOMIC DNA]</scope>
    <source>
        <strain evidence="2 3">Ben 74</strain>
    </source>
</reference>
<keyword evidence="1" id="KW-0812">Transmembrane</keyword>
<proteinExistence type="predicted"/>
<dbReference type="EMBL" id="CAJC01000046">
    <property type="protein sequence ID" value="CCI52032.1"/>
    <property type="molecule type" value="Genomic_DNA"/>
</dbReference>
<accession>A0A077MB33</accession>
<name>A0A077MB33_9MICO</name>